<keyword evidence="2" id="KW-1185">Reference proteome</keyword>
<organism evidence="1 2">
    <name type="scientific">Limosa lapponica baueri</name>
    <dbReference type="NCBI Taxonomy" id="1758121"/>
    <lineage>
        <taxon>Eukaryota</taxon>
        <taxon>Metazoa</taxon>
        <taxon>Chordata</taxon>
        <taxon>Craniata</taxon>
        <taxon>Vertebrata</taxon>
        <taxon>Euteleostomi</taxon>
        <taxon>Archelosauria</taxon>
        <taxon>Archosauria</taxon>
        <taxon>Dinosauria</taxon>
        <taxon>Saurischia</taxon>
        <taxon>Theropoda</taxon>
        <taxon>Coelurosauria</taxon>
        <taxon>Aves</taxon>
        <taxon>Neognathae</taxon>
        <taxon>Neoaves</taxon>
        <taxon>Charadriiformes</taxon>
        <taxon>Scolopacidae</taxon>
        <taxon>Limosa</taxon>
    </lineage>
</organism>
<dbReference type="AlphaFoldDB" id="A0A2I0U1M7"/>
<sequence>MKFSKAKCKVLHLGQGNPQYQYRLGDERIESSSEEKDLGILVDEKLDMNQQCVLAAQKANRILGCIKRSTASRWESITTLAATTLADLRSCRRYFLWGAEGKKGVPKHLCREKMAVNQVSPIVQVCDGLACNWIPGQASNVASAAPAGLLPLTAGIQISQQNLDQNSLAVGHETQDHCWSSNTGLLGRYKQLKSRWGHTSLATLITTSRIHAEKYS</sequence>
<proteinExistence type="predicted"/>
<reference evidence="2" key="1">
    <citation type="submission" date="2017-11" db="EMBL/GenBank/DDBJ databases">
        <authorList>
            <person name="Lima N.C."/>
            <person name="Parody-Merino A.M."/>
            <person name="Battley P.F."/>
            <person name="Fidler A.E."/>
            <person name="Prosdocimi F."/>
        </authorList>
    </citation>
    <scope>NUCLEOTIDE SEQUENCE [LARGE SCALE GENOMIC DNA]</scope>
</reference>
<dbReference type="Proteomes" id="UP000233556">
    <property type="component" value="Unassembled WGS sequence"/>
</dbReference>
<name>A0A2I0U1M7_LIMLA</name>
<dbReference type="PANTHER" id="PTHR33332">
    <property type="entry name" value="REVERSE TRANSCRIPTASE DOMAIN-CONTAINING PROTEIN"/>
    <property type="match status" value="1"/>
</dbReference>
<dbReference type="EMBL" id="KZ506378">
    <property type="protein sequence ID" value="PKU39941.1"/>
    <property type="molecule type" value="Genomic_DNA"/>
</dbReference>
<evidence type="ECO:0008006" key="3">
    <source>
        <dbReference type="Google" id="ProtNLM"/>
    </source>
</evidence>
<evidence type="ECO:0000313" key="2">
    <source>
        <dbReference type="Proteomes" id="UP000233556"/>
    </source>
</evidence>
<accession>A0A2I0U1M7</accession>
<evidence type="ECO:0000313" key="1">
    <source>
        <dbReference type="EMBL" id="PKU39941.1"/>
    </source>
</evidence>
<gene>
    <name evidence="1" type="ORF">llap_9756</name>
</gene>
<dbReference type="OrthoDB" id="73680at2759"/>
<reference evidence="2" key="2">
    <citation type="submission" date="2017-12" db="EMBL/GenBank/DDBJ databases">
        <title>Genome sequence of the Bar-tailed Godwit (Limosa lapponica baueri).</title>
        <authorList>
            <person name="Lima N.C.B."/>
            <person name="Parody-Merino A.M."/>
            <person name="Battley P.F."/>
            <person name="Fidler A.E."/>
            <person name="Prosdocimi F."/>
        </authorList>
    </citation>
    <scope>NUCLEOTIDE SEQUENCE [LARGE SCALE GENOMIC DNA]</scope>
</reference>
<protein>
    <recommendedName>
        <fullName evidence="3">Rna-directed dna polymerase from mobile element jockey-like</fullName>
    </recommendedName>
</protein>
<dbReference type="PRINTS" id="PR01345">
    <property type="entry name" value="CERVTRCPTASE"/>
</dbReference>